<evidence type="ECO:0000256" key="1">
    <source>
        <dbReference type="ARBA" id="ARBA00012417"/>
    </source>
</evidence>
<dbReference type="PROSITE" id="PS00447">
    <property type="entry name" value="DNA_POLYMERASE_A"/>
    <property type="match status" value="1"/>
</dbReference>
<accession>A0ABU5U2F0</accession>
<gene>
    <name evidence="7" type="ORF">VB854_20755</name>
</gene>
<dbReference type="Gene3D" id="1.10.150.20">
    <property type="entry name" value="5' to 3' exonuclease, C-terminal subdomain"/>
    <property type="match status" value="1"/>
</dbReference>
<feature type="domain" description="DNA-directed DNA polymerase family A palm" evidence="6">
    <location>
        <begin position="35"/>
        <end position="254"/>
    </location>
</feature>
<sequence>MVDKDNKVYPTWHQNSAATGRMSATKPAIQNIPAELKRAIIPEQQGEERRVFVRADYSQQELRILAQLTGDKMLTSAYQEGRDAHRLTASLMTGKPENEVTSEERQRAKPVNFGKIYGQSPQGLQSYAKASYGVEFSIEDAMKFQAAMDKGYPEVARHEQQVRQNFKQQWNAALSSEDNQYPQTRTLLGRKREWQPQPHQYPPINEALNAPIQGSGADMSKLALALLPDALQETGAKITLIRHDEIVLTALESQAEKVGKILESVMKAAGLRITPDIPTVAEVSLCDNLLGVRLSEQEFRNREEKLPSQSRKEPITELRTHPKQAPKLRPKQQLLSSENSLTDFDIRDHVKFRNGRGECPCCGLEGKPNNLNLSVREDGLFWCFRGSGGEAPSRDVEQLHDEKAIRKALGLPEVGKVQANPDIREFNQSQSSSENLTPRVATEEDLKMSQQRLLSADAKHHSLQQKALDYLEHRGITPEMAQRYNIGLNFGFRTPDGRSLPASITFHHRDAVEPDKLYLRRYAPWLSENELEPGTPKWGQSGVLPSVWVVQQPEQNVEKTYLTEGPWDAVRLGEAVRQSGESIAVACTSTGARGIPPPEQLRAIPGDEVVIFYDRFDEYNQGQIGAIKMAKALRDVGKQATVALVPHRGEVKNGWDIGDAFDAGFTLEDIQQAEADAKQQQQWAKQVAEVVCDCLNQARTHHLEGSRHTAHWSKRDRRLTLLENDTEHKVLDVVWDDGWVNVDSRLNREKVDYFLEEVQPKLLSENGSPYLNRRLVLQ</sequence>
<reference evidence="7 8" key="1">
    <citation type="submission" date="2023-12" db="EMBL/GenBank/DDBJ databases">
        <title>Baltic Sea Cyanobacteria.</title>
        <authorList>
            <person name="Delbaje E."/>
            <person name="Fewer D.P."/>
            <person name="Shishido T.K."/>
        </authorList>
    </citation>
    <scope>NUCLEOTIDE SEQUENCE [LARGE SCALE GENOMIC DNA]</scope>
    <source>
        <strain evidence="7 8">CCNP 1315</strain>
    </source>
</reference>
<dbReference type="InterPro" id="IPR019760">
    <property type="entry name" value="DNA-dir_DNA_pol_A_CS"/>
</dbReference>
<evidence type="ECO:0000313" key="8">
    <source>
        <dbReference type="Proteomes" id="UP001301728"/>
    </source>
</evidence>
<protein>
    <recommendedName>
        <fullName evidence="1">DNA-directed DNA polymerase</fullName>
        <ecNumber evidence="1">2.7.7.7</ecNumber>
    </recommendedName>
</protein>
<dbReference type="PANTHER" id="PTHR10133">
    <property type="entry name" value="DNA POLYMERASE I"/>
    <property type="match status" value="1"/>
</dbReference>
<dbReference type="PRINTS" id="PR00868">
    <property type="entry name" value="DNAPOLI"/>
</dbReference>
<evidence type="ECO:0000256" key="2">
    <source>
        <dbReference type="ARBA" id="ARBA00022679"/>
    </source>
</evidence>
<evidence type="ECO:0000256" key="4">
    <source>
        <dbReference type="ARBA" id="ARBA00022932"/>
    </source>
</evidence>
<evidence type="ECO:0000256" key="3">
    <source>
        <dbReference type="ARBA" id="ARBA00022695"/>
    </source>
</evidence>
<dbReference type="PANTHER" id="PTHR10133:SF62">
    <property type="entry name" value="DNA POLYMERASE THETA"/>
    <property type="match status" value="1"/>
</dbReference>
<dbReference type="InterPro" id="IPR002298">
    <property type="entry name" value="DNA_polymerase_A"/>
</dbReference>
<comment type="catalytic activity">
    <reaction evidence="5">
        <text>DNA(n) + a 2'-deoxyribonucleoside 5'-triphosphate = DNA(n+1) + diphosphate</text>
        <dbReference type="Rhea" id="RHEA:22508"/>
        <dbReference type="Rhea" id="RHEA-COMP:17339"/>
        <dbReference type="Rhea" id="RHEA-COMP:17340"/>
        <dbReference type="ChEBI" id="CHEBI:33019"/>
        <dbReference type="ChEBI" id="CHEBI:61560"/>
        <dbReference type="ChEBI" id="CHEBI:173112"/>
        <dbReference type="EC" id="2.7.7.7"/>
    </reaction>
</comment>
<dbReference type="RefSeq" id="WP_323275462.1">
    <property type="nucleotide sequence ID" value="NZ_JAYGHT010000132.1"/>
</dbReference>
<keyword evidence="8" id="KW-1185">Reference proteome</keyword>
<dbReference type="SUPFAM" id="SSF56731">
    <property type="entry name" value="DNA primase core"/>
    <property type="match status" value="1"/>
</dbReference>
<dbReference type="SUPFAM" id="SSF56672">
    <property type="entry name" value="DNA/RNA polymerases"/>
    <property type="match status" value="1"/>
</dbReference>
<proteinExistence type="predicted"/>
<keyword evidence="4" id="KW-0239">DNA-directed DNA polymerase</keyword>
<organism evidence="7 8">
    <name type="scientific">Limnoraphis robusta CCNP1315</name>
    <dbReference type="NCBI Taxonomy" id="3110306"/>
    <lineage>
        <taxon>Bacteria</taxon>
        <taxon>Bacillati</taxon>
        <taxon>Cyanobacteriota</taxon>
        <taxon>Cyanophyceae</taxon>
        <taxon>Oscillatoriophycideae</taxon>
        <taxon>Oscillatoriales</taxon>
        <taxon>Sirenicapillariaceae</taxon>
        <taxon>Limnoraphis</taxon>
    </lineage>
</organism>
<dbReference type="InterPro" id="IPR043502">
    <property type="entry name" value="DNA/RNA_pol_sf"/>
</dbReference>
<name>A0ABU5U2F0_9CYAN</name>
<keyword evidence="2" id="KW-0808">Transferase</keyword>
<comment type="caution">
    <text evidence="7">The sequence shown here is derived from an EMBL/GenBank/DDBJ whole genome shotgun (WGS) entry which is preliminary data.</text>
</comment>
<dbReference type="SMART" id="SM00482">
    <property type="entry name" value="POLAc"/>
    <property type="match status" value="1"/>
</dbReference>
<dbReference type="Proteomes" id="UP001301728">
    <property type="component" value="Unassembled WGS sequence"/>
</dbReference>
<dbReference type="Pfam" id="PF00476">
    <property type="entry name" value="DNA_pol_A"/>
    <property type="match status" value="1"/>
</dbReference>
<evidence type="ECO:0000313" key="7">
    <source>
        <dbReference type="EMBL" id="MEA5521372.1"/>
    </source>
</evidence>
<dbReference type="InterPro" id="IPR001098">
    <property type="entry name" value="DNA-dir_DNA_pol_A_palm_dom"/>
</dbReference>
<dbReference type="EC" id="2.7.7.7" evidence="1"/>
<evidence type="ECO:0000256" key="5">
    <source>
        <dbReference type="ARBA" id="ARBA00049244"/>
    </source>
</evidence>
<evidence type="ECO:0000259" key="6">
    <source>
        <dbReference type="SMART" id="SM00482"/>
    </source>
</evidence>
<dbReference type="Gene3D" id="3.30.70.370">
    <property type="match status" value="1"/>
</dbReference>
<keyword evidence="3" id="KW-0548">Nucleotidyltransferase</keyword>
<dbReference type="EMBL" id="JAYGHT010000132">
    <property type="protein sequence ID" value="MEA5521372.1"/>
    <property type="molecule type" value="Genomic_DNA"/>
</dbReference>